<dbReference type="InterPro" id="IPR006037">
    <property type="entry name" value="RCK_C"/>
</dbReference>
<evidence type="ECO:0000256" key="5">
    <source>
        <dbReference type="ARBA" id="ARBA00022692"/>
    </source>
</evidence>
<dbReference type="eggNOG" id="COG0475">
    <property type="taxonomic scope" value="Bacteria"/>
</dbReference>
<keyword evidence="6 8" id="KW-1133">Transmembrane helix</keyword>
<feature type="transmembrane region" description="Helical" evidence="8">
    <location>
        <begin position="527"/>
        <end position="545"/>
    </location>
</feature>
<feature type="domain" description="RCK C-terminal" evidence="9">
    <location>
        <begin position="581"/>
        <end position="667"/>
    </location>
</feature>
<feature type="transmembrane region" description="Helical" evidence="8">
    <location>
        <begin position="188"/>
        <end position="210"/>
    </location>
</feature>
<evidence type="ECO:0000256" key="7">
    <source>
        <dbReference type="ARBA" id="ARBA00023136"/>
    </source>
</evidence>
<feature type="transmembrane region" description="Helical" evidence="8">
    <location>
        <begin position="222"/>
        <end position="238"/>
    </location>
</feature>
<feature type="transmembrane region" description="Helical" evidence="8">
    <location>
        <begin position="274"/>
        <end position="293"/>
    </location>
</feature>
<feature type="transmembrane region" description="Helical" evidence="8">
    <location>
        <begin position="425"/>
        <end position="446"/>
    </location>
</feature>
<evidence type="ECO:0000313" key="10">
    <source>
        <dbReference type="EMBL" id="ADX68485.1"/>
    </source>
</evidence>
<sequence>MEGHLPKLIIDLALILCTGAITTLIFKRINQPLVLGYIIAGFLVGPYFQYLPNVTDPENVEILAKIGVIFLLFSLGLEFSFKKLLKVGGAASITALVEIVFILMVGYFVGTAMGWGKMDSLFLGGLLASSSTTIIIRAFEELGLKRKKFANVVFGILIVEDIVVILLMVMLSTLAVSQQFDGTEMLSSFVNLLFFLVLWFVAGIFLIPSLLRNVKKHLDDEALLILSIGLCFGMVYIADLAGFSIELGAFVMGSILAETVFAEKINTTIASVKNLFATIFFISIGMMINPSSMYEYKGAIFIVTLLTIFGKLLFTDLGALISGQPLKQSVQVGMSMAQIGEFAFIVAGLGLTLGVTSDFLFPVAVGVSAVTTFTTPYLIKLSEPTYNYLEKHLPKNILLAISKYSSDTQHIQDEGSWKKNLQKTFFTIIINVVLIIAITLSIKYYILLYLYDYTKPNVAHIIAFVLSLLISSPFLWAILGDRPSNKELYKLWNQSTYNRGPILIITIIRSIILIVLILFIYNQFFSNVLIGIILTILLPVIIYTVSPGLRNYYKTFTSHFIFNLNERENQEQERLKQEKIDNTNHYQHTWDNTHISEITLPKHIDFVGKTLETLNWRKRFNINIAYIKRGDHTIAIPKSNDVLFSNDIIGIIGTDEQIQGFENYINSIEQIIQAETPSTELNVIIDKISVPTDLAAENCKNVGWIKDNANGLVVAIERKDGDMIYNPDRNIPIYTGDYITIVADKNNLKEFIQKNQLN</sequence>
<dbReference type="SUPFAM" id="SSF116726">
    <property type="entry name" value="TrkA C-terminal domain-like"/>
    <property type="match status" value="2"/>
</dbReference>
<reference evidence="11" key="2">
    <citation type="journal article" date="2011" name="Stand. Genomic Sci.">
        <title>Complete genome sequence of Weeksella virosa type strain (9751T).</title>
        <authorList>
            <person name="Lang E."/>
            <person name="Teshima H."/>
            <person name="Lucas S."/>
            <person name="Lapidus A."/>
            <person name="Hammon N."/>
            <person name="Deshpande S."/>
            <person name="Nolan M."/>
            <person name="Cheng J."/>
            <person name="Pitluck S."/>
            <person name="Liolios K."/>
            <person name="Pagani I."/>
            <person name="Mikhailova N."/>
            <person name="Ivanova N."/>
            <person name="Mavromatis K."/>
            <person name="Pati A."/>
            <person name="Tapia R."/>
            <person name="Han C."/>
            <person name="Goodwin L."/>
            <person name="Chen A."/>
            <person name="Palaniappan K."/>
            <person name="Land M."/>
            <person name="Hauser L."/>
            <person name="Chang Y."/>
            <person name="Jeffries C."/>
            <person name="Brambilla E."/>
            <person name="Kopitz M."/>
            <person name="Rohde M."/>
            <person name="Goker M."/>
            <person name="Tindall B."/>
            <person name="Detter J."/>
            <person name="Woyke T."/>
            <person name="Bristow J."/>
            <person name="Eisen J."/>
            <person name="Markowitz V."/>
            <person name="Hugenholtz P."/>
            <person name="Klenk H."/>
            <person name="Kyrpides N."/>
        </authorList>
    </citation>
    <scope>NUCLEOTIDE SEQUENCE [LARGE SCALE GENOMIC DNA]</scope>
    <source>
        <strain evidence="11">ATCC 43766 / DSM 16922 / JCM 21250 / NBRC 16016 / NCTC 11634 / CL345/78</strain>
    </source>
</reference>
<dbReference type="GO" id="GO:0015297">
    <property type="term" value="F:antiporter activity"/>
    <property type="evidence" value="ECO:0007669"/>
    <property type="project" value="InterPro"/>
</dbReference>
<dbReference type="InterPro" id="IPR038770">
    <property type="entry name" value="Na+/solute_symporter_sf"/>
</dbReference>
<feature type="transmembrane region" description="Helical" evidence="8">
    <location>
        <begin position="458"/>
        <end position="479"/>
    </location>
</feature>
<dbReference type="EMBL" id="CP002455">
    <property type="protein sequence ID" value="ADX68485.1"/>
    <property type="molecule type" value="Genomic_DNA"/>
</dbReference>
<dbReference type="Proteomes" id="UP000008641">
    <property type="component" value="Chromosome"/>
</dbReference>
<keyword evidence="4" id="KW-0406">Ion transport</keyword>
<evidence type="ECO:0000256" key="3">
    <source>
        <dbReference type="ARBA" id="ARBA00022448"/>
    </source>
</evidence>
<keyword evidence="5 8" id="KW-0812">Transmembrane</keyword>
<keyword evidence="4" id="KW-0630">Potassium</keyword>
<feature type="transmembrane region" description="Helical" evidence="8">
    <location>
        <begin position="359"/>
        <end position="379"/>
    </location>
</feature>
<reference evidence="10 11" key="1">
    <citation type="journal article" date="2011" name="Stand. Genomic Sci.">
        <title>Complete genome sequence of Weeksella virosa type strain (9751).</title>
        <authorList>
            <person name="Lang E."/>
            <person name="Teshima H."/>
            <person name="Lucas S."/>
            <person name="Lapidus A."/>
            <person name="Hammon N."/>
            <person name="Deshpande S."/>
            <person name="Nolan M."/>
            <person name="Cheng J.F."/>
            <person name="Pitluck S."/>
            <person name="Liolios K."/>
            <person name="Pagani I."/>
            <person name="Mikhailova N."/>
            <person name="Ivanova N."/>
            <person name="Mavromatis K."/>
            <person name="Pati A."/>
            <person name="Tapia R."/>
            <person name="Han C."/>
            <person name="Goodwin L."/>
            <person name="Chen A."/>
            <person name="Palaniappan K."/>
            <person name="Land M."/>
            <person name="Hauser L."/>
            <person name="Chang Y.J."/>
            <person name="Jeffries C.D."/>
            <person name="Brambilla E.M."/>
            <person name="Kopitz M."/>
            <person name="Rohde M."/>
            <person name="Goker M."/>
            <person name="Tindall B.J."/>
            <person name="Detter J.C."/>
            <person name="Woyke T."/>
            <person name="Bristow J."/>
            <person name="Eisen J.A."/>
            <person name="Markowitz V."/>
            <person name="Hugenholtz P."/>
            <person name="Klenk H.P."/>
            <person name="Kyrpides N.C."/>
        </authorList>
    </citation>
    <scope>NUCLEOTIDE SEQUENCE [LARGE SCALE GENOMIC DNA]</scope>
    <source>
        <strain evidence="11">ATCC 43766 / DSM 16922 / JCM 21250 / NBRC 16016 / NCTC 11634 / CL345/78</strain>
    </source>
</reference>
<dbReference type="PROSITE" id="PS51202">
    <property type="entry name" value="RCK_C"/>
    <property type="match status" value="1"/>
</dbReference>
<feature type="transmembrane region" description="Helical" evidence="8">
    <location>
        <begin position="6"/>
        <end position="26"/>
    </location>
</feature>
<evidence type="ECO:0000259" key="9">
    <source>
        <dbReference type="PROSITE" id="PS51202"/>
    </source>
</evidence>
<dbReference type="AlphaFoldDB" id="F0P0I6"/>
<feature type="transmembrane region" description="Helical" evidence="8">
    <location>
        <begin position="500"/>
        <end position="521"/>
    </location>
</feature>
<dbReference type="GO" id="GO:1902600">
    <property type="term" value="P:proton transmembrane transport"/>
    <property type="evidence" value="ECO:0007669"/>
    <property type="project" value="InterPro"/>
</dbReference>
<evidence type="ECO:0000256" key="2">
    <source>
        <dbReference type="ARBA" id="ARBA00005551"/>
    </source>
</evidence>
<dbReference type="Gene3D" id="1.20.1530.20">
    <property type="match status" value="1"/>
</dbReference>
<protein>
    <submittedName>
        <fullName evidence="10">Sodium/hydrogen exchanger</fullName>
    </submittedName>
</protein>
<dbReference type="PANTHER" id="PTHR42751:SF3">
    <property type="entry name" value="SODIUM_GLUTAMATE SYMPORTER"/>
    <property type="match status" value="1"/>
</dbReference>
<feature type="transmembrane region" description="Helical" evidence="8">
    <location>
        <begin position="121"/>
        <end position="139"/>
    </location>
</feature>
<evidence type="ECO:0000256" key="8">
    <source>
        <dbReference type="SAM" id="Phobius"/>
    </source>
</evidence>
<name>F0P0I6_WEEVC</name>
<dbReference type="PANTHER" id="PTHR42751">
    <property type="entry name" value="SODIUM/HYDROGEN EXCHANGER FAMILY/TRKA DOMAIN PROTEIN"/>
    <property type="match status" value="1"/>
</dbReference>
<accession>F0P0I6</accession>
<comment type="subcellular location">
    <subcellularLocation>
        <location evidence="1">Membrane</location>
        <topology evidence="1">Multi-pass membrane protein</topology>
    </subcellularLocation>
</comment>
<dbReference type="Gene3D" id="3.30.70.1450">
    <property type="entry name" value="Regulator of K+ conductance, C-terminal domain"/>
    <property type="match status" value="2"/>
</dbReference>
<organism evidence="10 11">
    <name type="scientific">Weeksella virosa (strain ATCC 43766 / DSM 16922 / JCM 21250 / CCUG 30538 / CDC 9751 / IAM 14551 / NBRC 16016 / NCTC 11634 / CL345/78)</name>
    <dbReference type="NCBI Taxonomy" id="865938"/>
    <lineage>
        <taxon>Bacteria</taxon>
        <taxon>Pseudomonadati</taxon>
        <taxon>Bacteroidota</taxon>
        <taxon>Flavobacteriia</taxon>
        <taxon>Flavobacteriales</taxon>
        <taxon>Weeksellaceae</taxon>
        <taxon>Weeksella</taxon>
    </lineage>
</organism>
<evidence type="ECO:0000256" key="6">
    <source>
        <dbReference type="ARBA" id="ARBA00022989"/>
    </source>
</evidence>
<dbReference type="eggNOG" id="COG0569">
    <property type="taxonomic scope" value="Bacteria"/>
</dbReference>
<dbReference type="GO" id="GO:0006813">
    <property type="term" value="P:potassium ion transport"/>
    <property type="evidence" value="ECO:0007669"/>
    <property type="project" value="UniProtKB-KW"/>
</dbReference>
<dbReference type="RefSeq" id="WP_013598874.1">
    <property type="nucleotide sequence ID" value="NC_015144.1"/>
</dbReference>
<evidence type="ECO:0000256" key="1">
    <source>
        <dbReference type="ARBA" id="ARBA00004141"/>
    </source>
</evidence>
<dbReference type="Pfam" id="PF02080">
    <property type="entry name" value="TrkA_C"/>
    <property type="match status" value="1"/>
</dbReference>
<feature type="transmembrane region" description="Helical" evidence="8">
    <location>
        <begin position="151"/>
        <end position="176"/>
    </location>
</feature>
<keyword evidence="7 8" id="KW-0472">Membrane</keyword>
<dbReference type="InterPro" id="IPR036721">
    <property type="entry name" value="RCK_C_sf"/>
</dbReference>
<proteinExistence type="inferred from homology"/>
<feature type="transmembrane region" description="Helical" evidence="8">
    <location>
        <begin position="33"/>
        <end position="50"/>
    </location>
</feature>
<dbReference type="GO" id="GO:0008324">
    <property type="term" value="F:monoatomic cation transmembrane transporter activity"/>
    <property type="evidence" value="ECO:0007669"/>
    <property type="project" value="InterPro"/>
</dbReference>
<feature type="transmembrane region" description="Helical" evidence="8">
    <location>
        <begin position="93"/>
        <end position="115"/>
    </location>
</feature>
<dbReference type="STRING" id="865938.Weevi_1795"/>
<keyword evidence="3" id="KW-0813">Transport</keyword>
<feature type="transmembrane region" description="Helical" evidence="8">
    <location>
        <begin position="332"/>
        <end position="353"/>
    </location>
</feature>
<evidence type="ECO:0000256" key="4">
    <source>
        <dbReference type="ARBA" id="ARBA00022538"/>
    </source>
</evidence>
<dbReference type="Pfam" id="PF00999">
    <property type="entry name" value="Na_H_Exchanger"/>
    <property type="match status" value="1"/>
</dbReference>
<dbReference type="KEGG" id="wvi:Weevi_1795"/>
<dbReference type="GO" id="GO:0016020">
    <property type="term" value="C:membrane"/>
    <property type="evidence" value="ECO:0007669"/>
    <property type="project" value="UniProtKB-SubCell"/>
</dbReference>
<dbReference type="HOGENOM" id="CLU_020579_0_0_10"/>
<comment type="similarity">
    <text evidence="2">Belongs to the monovalent cation:proton antiporter 2 (CPA2) transporter (TC 2.A.37) family.</text>
</comment>
<feature type="transmembrane region" description="Helical" evidence="8">
    <location>
        <begin position="62"/>
        <end position="81"/>
    </location>
</feature>
<keyword evidence="4" id="KW-0633">Potassium transport</keyword>
<feature type="transmembrane region" description="Helical" evidence="8">
    <location>
        <begin position="299"/>
        <end position="320"/>
    </location>
</feature>
<dbReference type="InterPro" id="IPR006153">
    <property type="entry name" value="Cation/H_exchanger_TM"/>
</dbReference>
<evidence type="ECO:0000313" key="11">
    <source>
        <dbReference type="Proteomes" id="UP000008641"/>
    </source>
</evidence>
<gene>
    <name evidence="10" type="ordered locus">Weevi_1795</name>
</gene>
<dbReference type="OrthoDB" id="9781411at2"/>
<keyword evidence="11" id="KW-1185">Reference proteome</keyword>